<evidence type="ECO:0000313" key="2">
    <source>
        <dbReference type="Proteomes" id="UP000463983"/>
    </source>
</evidence>
<keyword evidence="2" id="KW-1185">Reference proteome</keyword>
<sequence>MNPKKIRLKQGPSRTKDGTTLLLPFCHQNDLTECSVYLK</sequence>
<name>A0A857NAP5_9BACT</name>
<dbReference type="KEGG" id="caqa:MICH65_0041"/>
<accession>A0A857NAP5</accession>
<dbReference type="EMBL" id="CP047901">
    <property type="protein sequence ID" value="QHO63022.1"/>
    <property type="molecule type" value="Genomic_DNA"/>
</dbReference>
<gene>
    <name evidence="1" type="ORF">MICH65_0041</name>
</gene>
<protein>
    <submittedName>
        <fullName evidence="1">Uncharacterized protein</fullName>
    </submittedName>
</protein>
<organism evidence="1 2">
    <name type="scientific">Candidatus Chazhemtobacterium aquaticus</name>
    <dbReference type="NCBI Taxonomy" id="2715735"/>
    <lineage>
        <taxon>Bacteria</taxon>
        <taxon>Candidatus Chazhemtobacteraceae</taxon>
        <taxon>Candidatus Chazhemtobacterium</taxon>
    </lineage>
</organism>
<reference evidence="2" key="1">
    <citation type="journal article" date="2020" name="Microorganisms">
        <title>Complete Genome of a Member of a New Bacterial Lineage in the Microgenomates Group Reveals an Unusual Nucleotide Composition Disparity Between Two Strands of DNA and Limited Metabolic Potential.</title>
        <authorList>
            <person name="Kadnikov V.V."/>
            <person name="Mardanov A.V."/>
            <person name="Beletsky A.V."/>
            <person name="Karnachuk O.V."/>
            <person name="Ravin N.V."/>
        </authorList>
    </citation>
    <scope>NUCLEOTIDE SEQUENCE [LARGE SCALE GENOMIC DNA]</scope>
</reference>
<dbReference type="AlphaFoldDB" id="A0A857NAP5"/>
<proteinExistence type="predicted"/>
<evidence type="ECO:0000313" key="1">
    <source>
        <dbReference type="EMBL" id="QHO63022.1"/>
    </source>
</evidence>
<dbReference type="Proteomes" id="UP000463983">
    <property type="component" value="Chromosome"/>
</dbReference>